<keyword evidence="2" id="KW-1185">Reference proteome</keyword>
<gene>
    <name evidence="1" type="ORF">EJ04DRAFT_3135</name>
</gene>
<evidence type="ECO:0000313" key="2">
    <source>
        <dbReference type="Proteomes" id="UP000799444"/>
    </source>
</evidence>
<proteinExistence type="predicted"/>
<protein>
    <submittedName>
        <fullName evidence="1">Uncharacterized protein</fullName>
    </submittedName>
</protein>
<dbReference type="AlphaFoldDB" id="A0A9P4RAW9"/>
<sequence>MLGRYTRTCLVAQSLVVGSGEVELGDCNEPSSGGNRHRGQGRLGTSLAQPRRVRLVGAGAIDQSFAFCLLSSPAGLPAWPFSHAKSCNYHVTMSLFFLDIHVVFAPLLLVSHRVVIASPAQTLPSEKSHQYFAAPLPFDPFHNEARPQ</sequence>
<comment type="caution">
    <text evidence="1">The sequence shown here is derived from an EMBL/GenBank/DDBJ whole genome shotgun (WGS) entry which is preliminary data.</text>
</comment>
<organism evidence="1 2">
    <name type="scientific">Polyplosphaeria fusca</name>
    <dbReference type="NCBI Taxonomy" id="682080"/>
    <lineage>
        <taxon>Eukaryota</taxon>
        <taxon>Fungi</taxon>
        <taxon>Dikarya</taxon>
        <taxon>Ascomycota</taxon>
        <taxon>Pezizomycotina</taxon>
        <taxon>Dothideomycetes</taxon>
        <taxon>Pleosporomycetidae</taxon>
        <taxon>Pleosporales</taxon>
        <taxon>Tetraplosphaeriaceae</taxon>
        <taxon>Polyplosphaeria</taxon>
    </lineage>
</organism>
<name>A0A9P4RAW9_9PLEO</name>
<evidence type="ECO:0000313" key="1">
    <source>
        <dbReference type="EMBL" id="KAF2741395.1"/>
    </source>
</evidence>
<dbReference type="Proteomes" id="UP000799444">
    <property type="component" value="Unassembled WGS sequence"/>
</dbReference>
<accession>A0A9P4RAW9</accession>
<reference evidence="1" key="1">
    <citation type="journal article" date="2020" name="Stud. Mycol.">
        <title>101 Dothideomycetes genomes: a test case for predicting lifestyles and emergence of pathogens.</title>
        <authorList>
            <person name="Haridas S."/>
            <person name="Albert R."/>
            <person name="Binder M."/>
            <person name="Bloem J."/>
            <person name="Labutti K."/>
            <person name="Salamov A."/>
            <person name="Andreopoulos B."/>
            <person name="Baker S."/>
            <person name="Barry K."/>
            <person name="Bills G."/>
            <person name="Bluhm B."/>
            <person name="Cannon C."/>
            <person name="Castanera R."/>
            <person name="Culley D."/>
            <person name="Daum C."/>
            <person name="Ezra D."/>
            <person name="Gonzalez J."/>
            <person name="Henrissat B."/>
            <person name="Kuo A."/>
            <person name="Liang C."/>
            <person name="Lipzen A."/>
            <person name="Lutzoni F."/>
            <person name="Magnuson J."/>
            <person name="Mondo S."/>
            <person name="Nolan M."/>
            <person name="Ohm R."/>
            <person name="Pangilinan J."/>
            <person name="Park H.-J."/>
            <person name="Ramirez L."/>
            <person name="Alfaro M."/>
            <person name="Sun H."/>
            <person name="Tritt A."/>
            <person name="Yoshinaga Y."/>
            <person name="Zwiers L.-H."/>
            <person name="Turgeon B."/>
            <person name="Goodwin S."/>
            <person name="Spatafora J."/>
            <person name="Crous P."/>
            <person name="Grigoriev I."/>
        </authorList>
    </citation>
    <scope>NUCLEOTIDE SEQUENCE</scope>
    <source>
        <strain evidence="1">CBS 125425</strain>
    </source>
</reference>
<dbReference type="EMBL" id="ML996097">
    <property type="protein sequence ID" value="KAF2741395.1"/>
    <property type="molecule type" value="Genomic_DNA"/>
</dbReference>